<accession>A0AA88REY8</accession>
<feature type="domain" description="F-box" evidence="2">
    <location>
        <begin position="21"/>
        <end position="67"/>
    </location>
</feature>
<dbReference type="InterPro" id="IPR036047">
    <property type="entry name" value="F-box-like_dom_sf"/>
</dbReference>
<dbReference type="InterPro" id="IPR005174">
    <property type="entry name" value="KIB1-4_b-propeller"/>
</dbReference>
<organism evidence="3 4">
    <name type="scientific">Escallonia rubra</name>
    <dbReference type="NCBI Taxonomy" id="112253"/>
    <lineage>
        <taxon>Eukaryota</taxon>
        <taxon>Viridiplantae</taxon>
        <taxon>Streptophyta</taxon>
        <taxon>Embryophyta</taxon>
        <taxon>Tracheophyta</taxon>
        <taxon>Spermatophyta</taxon>
        <taxon>Magnoliopsida</taxon>
        <taxon>eudicotyledons</taxon>
        <taxon>Gunneridae</taxon>
        <taxon>Pentapetalae</taxon>
        <taxon>asterids</taxon>
        <taxon>campanulids</taxon>
        <taxon>Escalloniales</taxon>
        <taxon>Escalloniaceae</taxon>
        <taxon>Escallonia</taxon>
    </lineage>
</organism>
<evidence type="ECO:0000313" key="4">
    <source>
        <dbReference type="Proteomes" id="UP001187471"/>
    </source>
</evidence>
<feature type="compositionally biased region" description="Polar residues" evidence="1">
    <location>
        <begin position="1"/>
        <end position="11"/>
    </location>
</feature>
<keyword evidence="4" id="KW-1185">Reference proteome</keyword>
<dbReference type="Pfam" id="PF00646">
    <property type="entry name" value="F-box"/>
    <property type="match status" value="1"/>
</dbReference>
<sequence length="418" mass="48259">MEPNTKQSKQPDSMVESEEEFRPWSNLPDDILRQLIEKLHPVDRVRFCAICKNWRIPIKGIQSMDRFPWLMTYLQFILYDEHTFEYTLADPVYRKSYTVREKSERERFYHVHASKFGWLLLRDEQRSEEDTTCFLFFTPFDKKFIELPVLTSSGYDVGVATFSSSVACSDCTVVAIGGKSFVGEENYIVISTYRSGDENWSSKKFCGQIFEPVKDVAYSRGKVYCSISYGLVLGAYDVADKTWILLVDLRHDGFSDVLLDSYRIRNHLIESDEEILLAIHPNNRDWRVYRFEVSRGTWVVKQSLGNRALFLGVTSFSLAAASGGDTKDIADMIYYHELDKSVGFSLTKSSSVRETREREREQMAMVEYDEDDGMMNGDDETDYDHGSLSEGGGNEDENQLFGWCTSGVMNRIWIQSPY</sequence>
<feature type="region of interest" description="Disordered" evidence="1">
    <location>
        <begin position="371"/>
        <end position="396"/>
    </location>
</feature>
<dbReference type="SUPFAM" id="SSF81383">
    <property type="entry name" value="F-box domain"/>
    <property type="match status" value="1"/>
</dbReference>
<dbReference type="PROSITE" id="PS50181">
    <property type="entry name" value="FBOX"/>
    <property type="match status" value="1"/>
</dbReference>
<feature type="region of interest" description="Disordered" evidence="1">
    <location>
        <begin position="1"/>
        <end position="21"/>
    </location>
</feature>
<evidence type="ECO:0000256" key="1">
    <source>
        <dbReference type="SAM" id="MobiDB-lite"/>
    </source>
</evidence>
<evidence type="ECO:0000259" key="2">
    <source>
        <dbReference type="PROSITE" id="PS50181"/>
    </source>
</evidence>
<dbReference type="CDD" id="cd09917">
    <property type="entry name" value="F-box_SF"/>
    <property type="match status" value="1"/>
</dbReference>
<reference evidence="3" key="1">
    <citation type="submission" date="2022-12" db="EMBL/GenBank/DDBJ databases">
        <title>Draft genome assemblies for two species of Escallonia (Escalloniales).</title>
        <authorList>
            <person name="Chanderbali A."/>
            <person name="Dervinis C."/>
            <person name="Anghel I."/>
            <person name="Soltis D."/>
            <person name="Soltis P."/>
            <person name="Zapata F."/>
        </authorList>
    </citation>
    <scope>NUCLEOTIDE SEQUENCE</scope>
    <source>
        <strain evidence="3">UCBG92.1500</strain>
        <tissue evidence="3">Leaf</tissue>
    </source>
</reference>
<dbReference type="Gene3D" id="1.20.1280.50">
    <property type="match status" value="1"/>
</dbReference>
<gene>
    <name evidence="3" type="ORF">RJ640_028548</name>
</gene>
<dbReference type="PANTHER" id="PTHR33110">
    <property type="entry name" value="F-BOX/KELCH-REPEAT PROTEIN-RELATED"/>
    <property type="match status" value="1"/>
</dbReference>
<dbReference type="EMBL" id="JAVXUO010001269">
    <property type="protein sequence ID" value="KAK2984084.1"/>
    <property type="molecule type" value="Genomic_DNA"/>
</dbReference>
<protein>
    <recommendedName>
        <fullName evidence="2">F-box domain-containing protein</fullName>
    </recommendedName>
</protein>
<evidence type="ECO:0000313" key="3">
    <source>
        <dbReference type="EMBL" id="KAK2984084.1"/>
    </source>
</evidence>
<name>A0AA88REY8_9ASTE</name>
<feature type="compositionally biased region" description="Acidic residues" evidence="1">
    <location>
        <begin position="371"/>
        <end position="382"/>
    </location>
</feature>
<dbReference type="InterPro" id="IPR001810">
    <property type="entry name" value="F-box_dom"/>
</dbReference>
<dbReference type="AlphaFoldDB" id="A0AA88REY8"/>
<proteinExistence type="predicted"/>
<comment type="caution">
    <text evidence="3">The sequence shown here is derived from an EMBL/GenBank/DDBJ whole genome shotgun (WGS) entry which is preliminary data.</text>
</comment>
<dbReference type="Proteomes" id="UP001187471">
    <property type="component" value="Unassembled WGS sequence"/>
</dbReference>
<dbReference type="Pfam" id="PF03478">
    <property type="entry name" value="Beta-prop_KIB1-4"/>
    <property type="match status" value="1"/>
</dbReference>